<evidence type="ECO:0000313" key="4">
    <source>
        <dbReference type="Proteomes" id="UP000646053"/>
    </source>
</evidence>
<accession>A0A8J7Z419</accession>
<proteinExistence type="predicted"/>
<feature type="domain" description="Protein-glutamine gamma-glutamyltransferase-like C-terminal" evidence="2">
    <location>
        <begin position="125"/>
        <end position="192"/>
    </location>
</feature>
<feature type="transmembrane region" description="Helical" evidence="1">
    <location>
        <begin position="53"/>
        <end position="71"/>
    </location>
</feature>
<dbReference type="EMBL" id="WVIE01000010">
    <property type="protein sequence ID" value="NDJ17791.1"/>
    <property type="molecule type" value="Genomic_DNA"/>
</dbReference>
<keyword evidence="1" id="KW-0812">Transmembrane</keyword>
<evidence type="ECO:0000259" key="2">
    <source>
        <dbReference type="Pfam" id="PF13559"/>
    </source>
</evidence>
<dbReference type="AlphaFoldDB" id="A0A8J7Z419"/>
<reference evidence="3" key="1">
    <citation type="submission" date="2019-12" db="EMBL/GenBank/DDBJ databases">
        <title>High-Quality draft genome sequences of three cyanobacteria isolated from the limestone walls of the Old Cathedral of Coimbra.</title>
        <authorList>
            <person name="Tiago I."/>
            <person name="Soares F."/>
            <person name="Portugal A."/>
        </authorList>
    </citation>
    <scope>NUCLEOTIDE SEQUENCE</scope>
    <source>
        <strain evidence="3">A</strain>
    </source>
</reference>
<evidence type="ECO:0000256" key="1">
    <source>
        <dbReference type="SAM" id="Phobius"/>
    </source>
</evidence>
<organism evidence="3 4">
    <name type="scientific">Myxacorys almedinensis A</name>
    <dbReference type="NCBI Taxonomy" id="2690445"/>
    <lineage>
        <taxon>Bacteria</taxon>
        <taxon>Bacillati</taxon>
        <taxon>Cyanobacteriota</taxon>
        <taxon>Cyanophyceae</taxon>
        <taxon>Leptolyngbyales</taxon>
        <taxon>Leptolyngbyaceae</taxon>
        <taxon>Myxacorys</taxon>
        <taxon>Myxacorys almedinensis</taxon>
    </lineage>
</organism>
<protein>
    <submittedName>
        <fullName evidence="3">DUF4129 domain-containing protein</fullName>
    </submittedName>
</protein>
<evidence type="ECO:0000313" key="3">
    <source>
        <dbReference type="EMBL" id="NDJ17791.1"/>
    </source>
</evidence>
<dbReference type="Pfam" id="PF13559">
    <property type="entry name" value="DUF4129"/>
    <property type="match status" value="1"/>
</dbReference>
<name>A0A8J7Z419_9CYAN</name>
<sequence length="205" mass="24267">MTAGTFQRDSLDWQLQKVWWRIGEWIELHSPKFDMPTVPDVPQWDFPRQVFRVAFWLIVALLLLWLGWQLYRWLSPYLDPKNPKGAQRLYPRADSTAQDRPIALWLAEVQRFQTQGNYREACRALYMAMLQRLNDGKLVPHQASRTDREYWQLVQRLPRSHAYQTLLRTHEQLCFGNAAISVETFNQCQQAYGDLERSPQTSDLG</sequence>
<comment type="caution">
    <text evidence="3">The sequence shown here is derived from an EMBL/GenBank/DDBJ whole genome shotgun (WGS) entry which is preliminary data.</text>
</comment>
<dbReference type="RefSeq" id="WP_238393200.1">
    <property type="nucleotide sequence ID" value="NZ_WVIE01000010.1"/>
</dbReference>
<keyword evidence="4" id="KW-1185">Reference proteome</keyword>
<keyword evidence="1" id="KW-0472">Membrane</keyword>
<dbReference type="Proteomes" id="UP000646053">
    <property type="component" value="Unassembled WGS sequence"/>
</dbReference>
<keyword evidence="1" id="KW-1133">Transmembrane helix</keyword>
<gene>
    <name evidence="3" type="ORF">GS601_10885</name>
</gene>
<dbReference type="InterPro" id="IPR025403">
    <property type="entry name" value="TgpA-like_C"/>
</dbReference>